<name>A0ABW7ADB6_9ACTN</name>
<reference evidence="1 2" key="1">
    <citation type="submission" date="2024-10" db="EMBL/GenBank/DDBJ databases">
        <authorList>
            <person name="Topkara A.R."/>
            <person name="Saygin H."/>
        </authorList>
    </citation>
    <scope>NUCLEOTIDE SEQUENCE [LARGE SCALE GENOMIC DNA]</scope>
    <source>
        <strain evidence="1 2">M3C6</strain>
    </source>
</reference>
<gene>
    <name evidence="1" type="ORF">ACFLIM_13195</name>
</gene>
<dbReference type="EMBL" id="JBICRM010000007">
    <property type="protein sequence ID" value="MFG1704139.1"/>
    <property type="molecule type" value="Genomic_DNA"/>
</dbReference>
<evidence type="ECO:0000313" key="1">
    <source>
        <dbReference type="EMBL" id="MFG1704139.1"/>
    </source>
</evidence>
<keyword evidence="2" id="KW-1185">Reference proteome</keyword>
<dbReference type="RefSeq" id="WP_393164920.1">
    <property type="nucleotide sequence ID" value="NZ_JBICRM010000007.1"/>
</dbReference>
<organism evidence="1 2">
    <name type="scientific">Nonomuraea marmarensis</name>
    <dbReference type="NCBI Taxonomy" id="3351344"/>
    <lineage>
        <taxon>Bacteria</taxon>
        <taxon>Bacillati</taxon>
        <taxon>Actinomycetota</taxon>
        <taxon>Actinomycetes</taxon>
        <taxon>Streptosporangiales</taxon>
        <taxon>Streptosporangiaceae</taxon>
        <taxon>Nonomuraea</taxon>
    </lineage>
</organism>
<accession>A0ABW7ADB6</accession>
<proteinExistence type="predicted"/>
<protein>
    <recommendedName>
        <fullName evidence="3">ADP-ribosylglycohydrolase</fullName>
    </recommendedName>
</protein>
<evidence type="ECO:0008006" key="3">
    <source>
        <dbReference type="Google" id="ProtNLM"/>
    </source>
</evidence>
<comment type="caution">
    <text evidence="1">The sequence shown here is derived from an EMBL/GenBank/DDBJ whole genome shotgun (WGS) entry which is preliminary data.</text>
</comment>
<sequence>MIGDLAGGWFAIMLARAGGERTDRAAPWQEILRDLRDSSHLEVRQEGWDTSIG</sequence>
<evidence type="ECO:0000313" key="2">
    <source>
        <dbReference type="Proteomes" id="UP001603978"/>
    </source>
</evidence>
<dbReference type="Proteomes" id="UP001603978">
    <property type="component" value="Unassembled WGS sequence"/>
</dbReference>